<dbReference type="AlphaFoldDB" id="A0A3P7Q7W5"/>
<sequence>SLQTEVEKPPVEPSPIVPAAQKSTSKHVNVVEIHSDGDESAVESLFDLSGSEKSLPYESLITKRFPRDIFLENSPSVGQNESGSSPEVSAMGTVDAQAREDADQSIWSTVAKPPVNRSHMDLTAETDLDQSVW</sequence>
<feature type="compositionally biased region" description="Polar residues" evidence="1">
    <location>
        <begin position="73"/>
        <end position="87"/>
    </location>
</feature>
<protein>
    <submittedName>
        <fullName evidence="2">Uncharacterized protein</fullName>
    </submittedName>
</protein>
<accession>A0A3P7Q7W5</accession>
<keyword evidence="3" id="KW-1185">Reference proteome</keyword>
<dbReference type="EMBL" id="UYRV01111255">
    <property type="protein sequence ID" value="VDN26629.1"/>
    <property type="molecule type" value="Genomic_DNA"/>
</dbReference>
<evidence type="ECO:0000256" key="1">
    <source>
        <dbReference type="SAM" id="MobiDB-lite"/>
    </source>
</evidence>
<reference evidence="2 3" key="1">
    <citation type="submission" date="2018-11" db="EMBL/GenBank/DDBJ databases">
        <authorList>
            <consortium name="Pathogen Informatics"/>
        </authorList>
    </citation>
    <scope>NUCLEOTIDE SEQUENCE [LARGE SCALE GENOMIC DNA]</scope>
</reference>
<organism evidence="2 3">
    <name type="scientific">Cylicostephanus goldi</name>
    <name type="common">Nematode worm</name>
    <dbReference type="NCBI Taxonomy" id="71465"/>
    <lineage>
        <taxon>Eukaryota</taxon>
        <taxon>Metazoa</taxon>
        <taxon>Ecdysozoa</taxon>
        <taxon>Nematoda</taxon>
        <taxon>Chromadorea</taxon>
        <taxon>Rhabditida</taxon>
        <taxon>Rhabditina</taxon>
        <taxon>Rhabditomorpha</taxon>
        <taxon>Strongyloidea</taxon>
        <taxon>Strongylidae</taxon>
        <taxon>Cylicostephanus</taxon>
    </lineage>
</organism>
<feature type="non-terminal residue" evidence="2">
    <location>
        <position position="1"/>
    </location>
</feature>
<feature type="region of interest" description="Disordered" evidence="1">
    <location>
        <begin position="72"/>
        <end position="133"/>
    </location>
</feature>
<gene>
    <name evidence="2" type="ORF">CGOC_LOCUS10448</name>
</gene>
<name>A0A3P7Q7W5_CYLGO</name>
<feature type="region of interest" description="Disordered" evidence="1">
    <location>
        <begin position="1"/>
        <end position="25"/>
    </location>
</feature>
<feature type="compositionally biased region" description="Basic and acidic residues" evidence="1">
    <location>
        <begin position="1"/>
        <end position="10"/>
    </location>
</feature>
<evidence type="ECO:0000313" key="3">
    <source>
        <dbReference type="Proteomes" id="UP000271889"/>
    </source>
</evidence>
<proteinExistence type="predicted"/>
<dbReference type="OrthoDB" id="5856743at2759"/>
<dbReference type="Proteomes" id="UP000271889">
    <property type="component" value="Unassembled WGS sequence"/>
</dbReference>
<feature type="compositionally biased region" description="Acidic residues" evidence="1">
    <location>
        <begin position="124"/>
        <end position="133"/>
    </location>
</feature>
<evidence type="ECO:0000313" key="2">
    <source>
        <dbReference type="EMBL" id="VDN26629.1"/>
    </source>
</evidence>